<evidence type="ECO:0000256" key="1">
    <source>
        <dbReference type="SAM" id="MobiDB-lite"/>
    </source>
</evidence>
<comment type="caution">
    <text evidence="4">The sequence shown here is derived from an EMBL/GenBank/DDBJ whole genome shotgun (WGS) entry which is preliminary data.</text>
</comment>
<dbReference type="InterPro" id="IPR012675">
    <property type="entry name" value="Beta-grasp_dom_sf"/>
</dbReference>
<evidence type="ECO:0000313" key="5">
    <source>
        <dbReference type="Proteomes" id="UP000028534"/>
    </source>
</evidence>
<name>A0A084EFE0_SPHYA</name>
<accession>A0A084EFE0</accession>
<dbReference type="eggNOG" id="COG1018">
    <property type="taxonomic scope" value="Bacteria"/>
</dbReference>
<gene>
    <name evidence="4" type="primary">pcpD_2</name>
    <name evidence="4" type="ORF">CP98_04018</name>
</gene>
<dbReference type="Pfam" id="PF00111">
    <property type="entry name" value="Fer2"/>
    <property type="match status" value="1"/>
</dbReference>
<organism evidence="4 5">
    <name type="scientific">Sphingobium yanoikuyae</name>
    <name type="common">Sphingomonas yanoikuyae</name>
    <dbReference type="NCBI Taxonomy" id="13690"/>
    <lineage>
        <taxon>Bacteria</taxon>
        <taxon>Pseudomonadati</taxon>
        <taxon>Pseudomonadota</taxon>
        <taxon>Alphaproteobacteria</taxon>
        <taxon>Sphingomonadales</taxon>
        <taxon>Sphingomonadaceae</taxon>
        <taxon>Sphingobium</taxon>
    </lineage>
</organism>
<protein>
    <submittedName>
        <fullName evidence="4">2,3,5,6-tetrachlorobenzoquinone reductase</fullName>
    </submittedName>
</protein>
<dbReference type="InterPro" id="IPR036010">
    <property type="entry name" value="2Fe-2S_ferredoxin-like_sf"/>
</dbReference>
<dbReference type="GO" id="GO:0016491">
    <property type="term" value="F:oxidoreductase activity"/>
    <property type="evidence" value="ECO:0007669"/>
    <property type="project" value="InterPro"/>
</dbReference>
<dbReference type="PATRIC" id="fig|13690.10.peg.4127"/>
<reference evidence="4 5" key="1">
    <citation type="submission" date="2014-03" db="EMBL/GenBank/DDBJ databases">
        <title>Genome sequence of Sphingobium yanoikuyae B1.</title>
        <authorList>
            <person name="Gan H.M."/>
            <person name="Gan H.Y."/>
            <person name="Savka M.A."/>
        </authorList>
    </citation>
    <scope>NUCLEOTIDE SEQUENCE [LARGE SCALE GENOMIC DNA]</scope>
    <source>
        <strain evidence="4 5">B1</strain>
    </source>
</reference>
<dbReference type="InterPro" id="IPR001041">
    <property type="entry name" value="2Fe-2S_ferredoxin-type"/>
</dbReference>
<evidence type="ECO:0000259" key="3">
    <source>
        <dbReference type="PROSITE" id="PS51384"/>
    </source>
</evidence>
<dbReference type="GO" id="GO:0051537">
    <property type="term" value="F:2 iron, 2 sulfur cluster binding"/>
    <property type="evidence" value="ECO:0007669"/>
    <property type="project" value="InterPro"/>
</dbReference>
<evidence type="ECO:0000313" key="4">
    <source>
        <dbReference type="EMBL" id="KEZ16682.1"/>
    </source>
</evidence>
<dbReference type="Gene3D" id="3.10.20.30">
    <property type="match status" value="1"/>
</dbReference>
<feature type="region of interest" description="Disordered" evidence="1">
    <location>
        <begin position="1"/>
        <end position="25"/>
    </location>
</feature>
<dbReference type="AlphaFoldDB" id="A0A084EFE0"/>
<dbReference type="InterPro" id="IPR039261">
    <property type="entry name" value="FNR_nucleotide-bd"/>
</dbReference>
<dbReference type="PROSITE" id="PS51085">
    <property type="entry name" value="2FE2S_FER_2"/>
    <property type="match status" value="1"/>
</dbReference>
<dbReference type="PANTHER" id="PTHR30212">
    <property type="entry name" value="PROTEIN YIIM"/>
    <property type="match status" value="1"/>
</dbReference>
<dbReference type="PRINTS" id="PR00409">
    <property type="entry name" value="PHDIOXRDTASE"/>
</dbReference>
<feature type="domain" description="FAD-binding FR-type" evidence="3">
    <location>
        <begin position="25"/>
        <end position="127"/>
    </location>
</feature>
<dbReference type="CDD" id="cd00207">
    <property type="entry name" value="fer2"/>
    <property type="match status" value="1"/>
</dbReference>
<dbReference type="SUPFAM" id="SSF54292">
    <property type="entry name" value="2Fe-2S ferredoxin-like"/>
    <property type="match status" value="1"/>
</dbReference>
<evidence type="ECO:0000259" key="2">
    <source>
        <dbReference type="PROSITE" id="PS51085"/>
    </source>
</evidence>
<dbReference type="InterPro" id="IPR052353">
    <property type="entry name" value="Benzoxazolinone_Detox_Enz"/>
</dbReference>
<dbReference type="SUPFAM" id="SSF52343">
    <property type="entry name" value="Ferredoxin reductase-like, C-terminal NADP-linked domain"/>
    <property type="match status" value="1"/>
</dbReference>
<dbReference type="InterPro" id="IPR017927">
    <property type="entry name" value="FAD-bd_FR_type"/>
</dbReference>
<proteinExistence type="predicted"/>
<dbReference type="Gene3D" id="2.40.30.10">
    <property type="entry name" value="Translation factors"/>
    <property type="match status" value="1"/>
</dbReference>
<dbReference type="PANTHER" id="PTHR30212:SF2">
    <property type="entry name" value="PROTEIN YIIM"/>
    <property type="match status" value="1"/>
</dbReference>
<dbReference type="Gene3D" id="3.40.50.80">
    <property type="entry name" value="Nucleotide-binding domain of ferredoxin-NADP reductase (FNR) module"/>
    <property type="match status" value="1"/>
</dbReference>
<dbReference type="Proteomes" id="UP000028534">
    <property type="component" value="Unassembled WGS sequence"/>
</dbReference>
<dbReference type="EMBL" id="JGVR01000029">
    <property type="protein sequence ID" value="KEZ16682.1"/>
    <property type="molecule type" value="Genomic_DNA"/>
</dbReference>
<dbReference type="CDD" id="cd06185">
    <property type="entry name" value="PDR_like"/>
    <property type="match status" value="1"/>
</dbReference>
<sequence>MLCGSSGPSIHDGPALPRHASHQMERQMRARLKNIRWEAEGINSYILEPVDGGLMPAFEPGAHVDVQLSPGLARSYSLVNDPAIRSHYEIAVHHAIDSRGGSRHIHEQWRVGQILDISDPKNNFPMVEDASHTVMIAGGIGITPMLPMIARLKKLGRSWELHYVAASPDRAAYVDRLSDHDRVEIAYDGIPGGRRLDLAAICAAAPADAHLYCCGPGGMLEAFVATNCDRPKGHAHIEYFSAETEVATEGGYTLELAKSGKTISVDEGETMLDALLSAGVDIGFACAEGICGTCEVKVLSGVPDHRDHFLTDEDKAANTSIMVCCSGSKTPTLVLDI</sequence>
<dbReference type="SUPFAM" id="SSF63380">
    <property type="entry name" value="Riboflavin synthase domain-like"/>
    <property type="match status" value="1"/>
</dbReference>
<dbReference type="InterPro" id="IPR017938">
    <property type="entry name" value="Riboflavin_synthase-like_b-brl"/>
</dbReference>
<dbReference type="InterPro" id="IPR006058">
    <property type="entry name" value="2Fe2S_fd_BS"/>
</dbReference>
<feature type="domain" description="2Fe-2S ferredoxin-type" evidence="2">
    <location>
        <begin position="252"/>
        <end position="337"/>
    </location>
</feature>
<dbReference type="PROSITE" id="PS51384">
    <property type="entry name" value="FAD_FR"/>
    <property type="match status" value="1"/>
</dbReference>
<dbReference type="PROSITE" id="PS00197">
    <property type="entry name" value="2FE2S_FER_1"/>
    <property type="match status" value="1"/>
</dbReference>